<accession>A0A9P1BX48</accession>
<dbReference type="EMBL" id="CAMXCT030000609">
    <property type="protein sequence ID" value="CAL4768401.1"/>
    <property type="molecule type" value="Genomic_DNA"/>
</dbReference>
<organism evidence="1">
    <name type="scientific">Cladocopium goreaui</name>
    <dbReference type="NCBI Taxonomy" id="2562237"/>
    <lineage>
        <taxon>Eukaryota</taxon>
        <taxon>Sar</taxon>
        <taxon>Alveolata</taxon>
        <taxon>Dinophyceae</taxon>
        <taxon>Suessiales</taxon>
        <taxon>Symbiodiniaceae</taxon>
        <taxon>Cladocopium</taxon>
    </lineage>
</organism>
<name>A0A9P1BX48_9DINO</name>
<evidence type="ECO:0000313" key="1">
    <source>
        <dbReference type="EMBL" id="CAI3981089.1"/>
    </source>
</evidence>
<evidence type="ECO:0000313" key="2">
    <source>
        <dbReference type="EMBL" id="CAL1134464.1"/>
    </source>
</evidence>
<reference evidence="2" key="2">
    <citation type="submission" date="2024-04" db="EMBL/GenBank/DDBJ databases">
        <authorList>
            <person name="Chen Y."/>
            <person name="Shah S."/>
            <person name="Dougan E. K."/>
            <person name="Thang M."/>
            <person name="Chan C."/>
        </authorList>
    </citation>
    <scope>NUCLEOTIDE SEQUENCE [LARGE SCALE GENOMIC DNA]</scope>
</reference>
<keyword evidence="3" id="KW-1185">Reference proteome</keyword>
<protein>
    <submittedName>
        <fullName evidence="1">Uncharacterized protein</fullName>
    </submittedName>
</protein>
<evidence type="ECO:0000313" key="3">
    <source>
        <dbReference type="Proteomes" id="UP001152797"/>
    </source>
</evidence>
<dbReference type="AlphaFoldDB" id="A0A9P1BX48"/>
<gene>
    <name evidence="1" type="ORF">C1SCF055_LOCUS8911</name>
</gene>
<comment type="caution">
    <text evidence="1">The sequence shown here is derived from an EMBL/GenBank/DDBJ whole genome shotgun (WGS) entry which is preliminary data.</text>
</comment>
<dbReference type="EMBL" id="CAMXCT010000609">
    <property type="protein sequence ID" value="CAI3981089.1"/>
    <property type="molecule type" value="Genomic_DNA"/>
</dbReference>
<sequence>MQVYLVIVWRGQATVPTGSPLPLAAPARGERLLRQRVLEVLAAEAYGDATLASSLREELQELASDHFGATWKHRFSACKFGRLIASTSWCFL</sequence>
<dbReference type="Proteomes" id="UP001152797">
    <property type="component" value="Unassembled WGS sequence"/>
</dbReference>
<dbReference type="EMBL" id="CAMXCT020000609">
    <property type="protein sequence ID" value="CAL1134464.1"/>
    <property type="molecule type" value="Genomic_DNA"/>
</dbReference>
<proteinExistence type="predicted"/>
<reference evidence="1" key="1">
    <citation type="submission" date="2022-10" db="EMBL/GenBank/DDBJ databases">
        <authorList>
            <person name="Chen Y."/>
            <person name="Dougan E. K."/>
            <person name="Chan C."/>
            <person name="Rhodes N."/>
            <person name="Thang M."/>
        </authorList>
    </citation>
    <scope>NUCLEOTIDE SEQUENCE</scope>
</reference>